<feature type="domain" description="MacB-like periplasmic core" evidence="9">
    <location>
        <begin position="21"/>
        <end position="247"/>
    </location>
</feature>
<dbReference type="InterPro" id="IPR050250">
    <property type="entry name" value="Macrolide_Exporter_MacB"/>
</dbReference>
<evidence type="ECO:0000256" key="6">
    <source>
        <dbReference type="ARBA" id="ARBA00038076"/>
    </source>
</evidence>
<proteinExistence type="inferred from homology"/>
<keyword evidence="3 7" id="KW-0812">Transmembrane</keyword>
<evidence type="ECO:0000256" key="3">
    <source>
        <dbReference type="ARBA" id="ARBA00022692"/>
    </source>
</evidence>
<evidence type="ECO:0000259" key="9">
    <source>
        <dbReference type="Pfam" id="PF12704"/>
    </source>
</evidence>
<sequence>MILLPALRTALRALRKNKLRSALAMLGIVIAVAAVVSTVSLGQGARAKVAQQMASLGSNLLMVVPGSMNTHGAATGAGATQNLTLDDARAIERELPQAVAAVAPVNRSGAQVVYGDANWFTQIMGSTSAYLTVRQWPLAQGEPFGREEEAAGAKVCLLGQTVKEKLFGEANAVGEQIRVKHVPCKVVGVLAAKGQGSWGQDQDDVVVMPWSTLVRRIQGTQSDAVGMLMVEARGPQLVADAQREVTSLLKQRHRLAEAAEPDFQIRNLTEIQNSANQQTATLSLLLGSIALISLLVGAIGIANVMLVSVTERTREIGIRMAVGARGRDVLFQFLIEAVVLAAIGGLVGLALGAGVSWLMAVKAEWPTLLSPAVMAGTVLLAGLAGVVAGFYPALRASRLDPIDALRYE</sequence>
<comment type="similarity">
    <text evidence="6">Belongs to the ABC-4 integral membrane protein family.</text>
</comment>
<evidence type="ECO:0000256" key="2">
    <source>
        <dbReference type="ARBA" id="ARBA00022475"/>
    </source>
</evidence>
<organism evidence="10 11">
    <name type="scientific">Anaeromyxobacter diazotrophicus</name>
    <dbReference type="NCBI Taxonomy" id="2590199"/>
    <lineage>
        <taxon>Bacteria</taxon>
        <taxon>Pseudomonadati</taxon>
        <taxon>Myxococcota</taxon>
        <taxon>Myxococcia</taxon>
        <taxon>Myxococcales</taxon>
        <taxon>Cystobacterineae</taxon>
        <taxon>Anaeromyxobacteraceae</taxon>
        <taxon>Anaeromyxobacter</taxon>
    </lineage>
</organism>
<feature type="transmembrane region" description="Helical" evidence="7">
    <location>
        <begin position="330"/>
        <end position="360"/>
    </location>
</feature>
<evidence type="ECO:0000256" key="4">
    <source>
        <dbReference type="ARBA" id="ARBA00022989"/>
    </source>
</evidence>
<dbReference type="RefSeq" id="WP_176064844.1">
    <property type="nucleotide sequence ID" value="NZ_BJTG01000004.1"/>
</dbReference>
<dbReference type="Pfam" id="PF02687">
    <property type="entry name" value="FtsX"/>
    <property type="match status" value="1"/>
</dbReference>
<accession>A0A7I9VLV1</accession>
<name>A0A7I9VLV1_9BACT</name>
<evidence type="ECO:0000313" key="10">
    <source>
        <dbReference type="EMBL" id="GEJ57386.1"/>
    </source>
</evidence>
<feature type="transmembrane region" description="Helical" evidence="7">
    <location>
        <begin position="372"/>
        <end position="394"/>
    </location>
</feature>
<evidence type="ECO:0000313" key="11">
    <source>
        <dbReference type="Proteomes" id="UP000503640"/>
    </source>
</evidence>
<dbReference type="GO" id="GO:0005886">
    <property type="term" value="C:plasma membrane"/>
    <property type="evidence" value="ECO:0007669"/>
    <property type="project" value="UniProtKB-SubCell"/>
</dbReference>
<dbReference type="AlphaFoldDB" id="A0A7I9VLV1"/>
<dbReference type="PANTHER" id="PTHR30572">
    <property type="entry name" value="MEMBRANE COMPONENT OF TRANSPORTER-RELATED"/>
    <property type="match status" value="1"/>
</dbReference>
<comment type="caution">
    <text evidence="10">The sequence shown here is derived from an EMBL/GenBank/DDBJ whole genome shotgun (WGS) entry which is preliminary data.</text>
</comment>
<evidence type="ECO:0000259" key="8">
    <source>
        <dbReference type="Pfam" id="PF02687"/>
    </source>
</evidence>
<keyword evidence="11" id="KW-1185">Reference proteome</keyword>
<keyword evidence="2" id="KW-1003">Cell membrane</keyword>
<evidence type="ECO:0000256" key="7">
    <source>
        <dbReference type="SAM" id="Phobius"/>
    </source>
</evidence>
<evidence type="ECO:0000256" key="5">
    <source>
        <dbReference type="ARBA" id="ARBA00023136"/>
    </source>
</evidence>
<dbReference type="Pfam" id="PF12704">
    <property type="entry name" value="MacB_PCD"/>
    <property type="match status" value="1"/>
</dbReference>
<dbReference type="EMBL" id="BJTG01000004">
    <property type="protein sequence ID" value="GEJ57386.1"/>
    <property type="molecule type" value="Genomic_DNA"/>
</dbReference>
<reference evidence="11" key="1">
    <citation type="journal article" date="2020" name="Appl. Environ. Microbiol.">
        <title>Diazotrophic Anaeromyxobacter Isolates from Soils.</title>
        <authorList>
            <person name="Masuda Y."/>
            <person name="Yamanaka H."/>
            <person name="Xu Z.X."/>
            <person name="Shiratori Y."/>
            <person name="Aono T."/>
            <person name="Amachi S."/>
            <person name="Senoo K."/>
            <person name="Itoh H."/>
        </authorList>
    </citation>
    <scope>NUCLEOTIDE SEQUENCE [LARGE SCALE GENOMIC DNA]</scope>
    <source>
        <strain evidence="11">R267</strain>
    </source>
</reference>
<dbReference type="InterPro" id="IPR003838">
    <property type="entry name" value="ABC3_permease_C"/>
</dbReference>
<protein>
    <submittedName>
        <fullName evidence="10">Multidrug ABC transporter substrate-binding protein</fullName>
    </submittedName>
</protein>
<dbReference type="GO" id="GO:0022857">
    <property type="term" value="F:transmembrane transporter activity"/>
    <property type="evidence" value="ECO:0007669"/>
    <property type="project" value="TreeGrafter"/>
</dbReference>
<dbReference type="Proteomes" id="UP000503640">
    <property type="component" value="Unassembled WGS sequence"/>
</dbReference>
<feature type="transmembrane region" description="Helical" evidence="7">
    <location>
        <begin position="21"/>
        <end position="42"/>
    </location>
</feature>
<feature type="transmembrane region" description="Helical" evidence="7">
    <location>
        <begin position="282"/>
        <end position="309"/>
    </location>
</feature>
<keyword evidence="4 7" id="KW-1133">Transmembrane helix</keyword>
<dbReference type="InterPro" id="IPR025857">
    <property type="entry name" value="MacB_PCD"/>
</dbReference>
<comment type="subcellular location">
    <subcellularLocation>
        <location evidence="1">Cell membrane</location>
        <topology evidence="1">Multi-pass membrane protein</topology>
    </subcellularLocation>
</comment>
<dbReference type="PANTHER" id="PTHR30572:SF4">
    <property type="entry name" value="ABC TRANSPORTER PERMEASE YTRF"/>
    <property type="match status" value="1"/>
</dbReference>
<evidence type="ECO:0000256" key="1">
    <source>
        <dbReference type="ARBA" id="ARBA00004651"/>
    </source>
</evidence>
<keyword evidence="5 7" id="KW-0472">Membrane</keyword>
<gene>
    <name evidence="10" type="ORF">AMYX_21270</name>
</gene>
<feature type="domain" description="ABC3 transporter permease C-terminal" evidence="8">
    <location>
        <begin position="288"/>
        <end position="401"/>
    </location>
</feature>